<sequence>MGLFGGGGSTSTSKMTRPEYIQNYIDQLVNQVNNTSSGDYVYKDNVGFNQNQTEALNNLSQSGALGALSSQYMGAAQSGLGYLDQANTGYNNLTNSGQITGEQIGALAGQLYDDDAVQAAITANNEQTQQDLARNALPQLAQQYAGQQGSGARMAKSFAQGDALNQMQNTATNITNSAYDSAVNQAQSILSGNRQSQASALSGLSGIGNTMSNLGTQAGQLSQQQMQNQWAAGLQQQQQQQSELDNAYTNAQNAANWGYQDINNQLGAAGVLNGALGTTTTNKVSGGGSGFLGGAMSGAAAGSSFGPWGALAGGVIGGLASS</sequence>
<dbReference type="KEGG" id="vg:13828164"/>
<name>J9SML9_9CAUD</name>
<reference evidence="1 2" key="1">
    <citation type="journal article" date="2012" name="J. Virol.">
        <title>Complete Genome Sequence of the Bacteriophages ECBP1 and ECBP2 Isolated from Two Different Escherichia coli Strains.</title>
        <authorList>
            <person name="Nho S.W."/>
            <person name="Ha M.A."/>
            <person name="Kim K.S."/>
            <person name="Kim T.H."/>
            <person name="Jang H.B."/>
            <person name="Cha I.S."/>
            <person name="Park S.B."/>
            <person name="Kim Y.K."/>
            <person name="Jung T.S."/>
        </authorList>
    </citation>
    <scope>NUCLEOTIDE SEQUENCE [LARGE SCALE GENOMIC DNA]</scope>
</reference>
<dbReference type="EMBL" id="JX415536">
    <property type="protein sequence ID" value="AFR52055.1"/>
    <property type="molecule type" value="Genomic_DNA"/>
</dbReference>
<dbReference type="Proteomes" id="UP000007331">
    <property type="component" value="Segment"/>
</dbReference>
<evidence type="ECO:0000313" key="1">
    <source>
        <dbReference type="EMBL" id="AFR52055.1"/>
    </source>
</evidence>
<evidence type="ECO:0008006" key="3">
    <source>
        <dbReference type="Google" id="ProtNLM"/>
    </source>
</evidence>
<proteinExistence type="predicted"/>
<organism evidence="1 2">
    <name type="scientific">Escherichia phage ECBP2</name>
    <dbReference type="NCBI Taxonomy" id="1604355"/>
    <lineage>
        <taxon>Viruses</taxon>
        <taxon>Duplodnaviria</taxon>
        <taxon>Heunggongvirae</taxon>
        <taxon>Uroviricota</taxon>
        <taxon>Caudoviricetes</taxon>
        <taxon>Mktvariviridae</taxon>
        <taxon>Gordonclarkvirinae</taxon>
        <taxon>Suseptimavirus</taxon>
        <taxon>Suseptimavirus ECBP2</taxon>
    </lineage>
</organism>
<keyword evidence="2" id="KW-1185">Reference proteome</keyword>
<evidence type="ECO:0000313" key="2">
    <source>
        <dbReference type="Proteomes" id="UP000007331"/>
    </source>
</evidence>
<gene>
    <name evidence="1" type="ORF">ECBP2_0022</name>
</gene>
<dbReference type="GeneID" id="13828164"/>
<protein>
    <recommendedName>
        <fullName evidence="3">DNA injection protein</fullName>
    </recommendedName>
</protein>
<dbReference type="OrthoDB" id="9379at10239"/>
<accession>J9SML9</accession>
<dbReference type="RefSeq" id="YP_006908873.1">
    <property type="nucleotide sequence ID" value="NC_018859.1"/>
</dbReference>